<comment type="similarity">
    <text evidence="2 9">Belongs to the class-I pyridine nucleotide-disulfide oxidoreductase family.</text>
</comment>
<dbReference type="GO" id="GO:0003955">
    <property type="term" value="F:NAD(P)H dehydrogenase (quinone) activity"/>
    <property type="evidence" value="ECO:0007669"/>
    <property type="project" value="TreeGrafter"/>
</dbReference>
<feature type="transmembrane region" description="Helical" evidence="10">
    <location>
        <begin position="241"/>
        <end position="259"/>
    </location>
</feature>
<dbReference type="AlphaFoldDB" id="L0DY64"/>
<dbReference type="Gene3D" id="3.50.50.60">
    <property type="entry name" value="FAD/NAD(P)-binding domain"/>
    <property type="match status" value="2"/>
</dbReference>
<dbReference type="PANTHER" id="PTHR43014:SF2">
    <property type="entry name" value="MERCURIC REDUCTASE"/>
    <property type="match status" value="1"/>
</dbReference>
<keyword evidence="3 9" id="KW-0285">Flavoprotein</keyword>
<feature type="transmembrane region" description="Helical" evidence="10">
    <location>
        <begin position="89"/>
        <end position="111"/>
    </location>
</feature>
<dbReference type="eggNOG" id="COG0398">
    <property type="taxonomic scope" value="Bacteria"/>
</dbReference>
<sequence length="716" mass="79069">MRVNRTRWILLAAVVLAVVAFFAFDLDRLLDFDTVKAAQGDIEAYRDARPVLASLLYFGVYVAVTALSLPGATVMTLAGGAVFGLGWGLLLVSFASTFGATLAFLIVRLIAREPVQRRYGDKLKVINAGIEREGAFYLFALRLVPLFPFFLINIVMALTPMRTWTFYWVSQVGMLAGTAVYVNAGTQLGRLDSPEGILSPTLILSFALLGIFPLFARRALEVLRRRRVYRGWERPRRYDRNLIVIGAGAAGLVSAYIAATVKAKVTLVEKHRMGGDCLNYGCVPSKALIRTARLLDEIRRSADYGIRSARVDFDFGEAMERVRRVIAEVAPHDSRERYEGLGVEVLEGTARLTGPWSVEITGADGTARTLTSRAIVLATGAEPLIPPLPGLAEAGYLTSDTVWNLRACPRRLVVLGGGPIGCELAQTFHRLGARVILVHRGARLLPREDPEISEMLQVRLLDEGVDLRLRSEGQRVETGEAGKRLVVRRDGREEAIELDEILVAVGRAPRLEGFGLDALGIRTGRTIEVNEFLQATYPNIYACGDAAGRYQFTHVAAHMAWFASVNALFGMFRRFRVDYSVIPWTTFTDPEIARVGLSEQEAREKGIPFEVTTYGIDDLDRAIADGEARGMVKVLTPPGKDRILGVTIAGHHAGELLAEFVLAMKAGLGLNRILGTIHVYPTMAEANKYVAGEWKKAHKPERVLQWLQRFHAWRLS</sequence>
<protein>
    <submittedName>
        <fullName evidence="14">FAD-dependent pyridine nucleotide-disulfide oxidoreductase</fullName>
    </submittedName>
</protein>
<dbReference type="SUPFAM" id="SSF51905">
    <property type="entry name" value="FAD/NAD(P)-binding domain"/>
    <property type="match status" value="1"/>
</dbReference>
<dbReference type="Proteomes" id="UP000010809">
    <property type="component" value="Chromosome"/>
</dbReference>
<dbReference type="RefSeq" id="WP_015259006.1">
    <property type="nucleotide sequence ID" value="NC_019902.2"/>
</dbReference>
<evidence type="ECO:0000256" key="5">
    <source>
        <dbReference type="ARBA" id="ARBA00022857"/>
    </source>
</evidence>
<dbReference type="Gene3D" id="3.30.390.30">
    <property type="match status" value="1"/>
</dbReference>
<evidence type="ECO:0000256" key="8">
    <source>
        <dbReference type="ARBA" id="ARBA00023284"/>
    </source>
</evidence>
<keyword evidence="10" id="KW-0472">Membrane</keyword>
<dbReference type="HOGENOM" id="CLU_016755_1_0_6"/>
<name>L0DY64_THIND</name>
<comment type="cofactor">
    <cofactor evidence="1">
        <name>FAD</name>
        <dbReference type="ChEBI" id="CHEBI:57692"/>
    </cofactor>
</comment>
<dbReference type="KEGG" id="tni:TVNIR_2229"/>
<evidence type="ECO:0000256" key="1">
    <source>
        <dbReference type="ARBA" id="ARBA00001974"/>
    </source>
</evidence>
<reference evidence="14" key="1">
    <citation type="submission" date="2015-12" db="EMBL/GenBank/DDBJ databases">
        <authorList>
            <person name="Tikhonova T.V."/>
            <person name="Pavlov A.R."/>
            <person name="Beletsky A.V."/>
            <person name="Mardanov A.V."/>
            <person name="Sorokin D.Y."/>
            <person name="Ravin N.V."/>
            <person name="Popov V.O."/>
        </authorList>
    </citation>
    <scope>NUCLEOTIDE SEQUENCE</scope>
    <source>
        <strain evidence="14">DSM 14787</strain>
    </source>
</reference>
<dbReference type="InterPro" id="IPR016156">
    <property type="entry name" value="FAD/NAD-linked_Rdtase_dimer_sf"/>
</dbReference>
<keyword evidence="10" id="KW-0812">Transmembrane</keyword>
<dbReference type="InterPro" id="IPR012999">
    <property type="entry name" value="Pyr_OxRdtase_I_AS"/>
</dbReference>
<dbReference type="SUPFAM" id="SSF55424">
    <property type="entry name" value="FAD/NAD-linked reductases, dimerisation (C-terminal) domain"/>
    <property type="match status" value="1"/>
</dbReference>
<dbReference type="GO" id="GO:0005886">
    <property type="term" value="C:plasma membrane"/>
    <property type="evidence" value="ECO:0007669"/>
    <property type="project" value="UniProtKB-ARBA"/>
</dbReference>
<evidence type="ECO:0000259" key="12">
    <source>
        <dbReference type="Pfam" id="PF07992"/>
    </source>
</evidence>
<dbReference type="InterPro" id="IPR023753">
    <property type="entry name" value="FAD/NAD-binding_dom"/>
</dbReference>
<keyword evidence="7" id="KW-1015">Disulfide bond</keyword>
<keyword evidence="5" id="KW-0521">NADP</keyword>
<dbReference type="Pfam" id="PF02852">
    <property type="entry name" value="Pyr_redox_dim"/>
    <property type="match status" value="1"/>
</dbReference>
<dbReference type="Pfam" id="PF09335">
    <property type="entry name" value="VTT_dom"/>
    <property type="match status" value="1"/>
</dbReference>
<dbReference type="InterPro" id="IPR004099">
    <property type="entry name" value="Pyr_nucl-diS_OxRdtase_dimer"/>
</dbReference>
<evidence type="ECO:0000313" key="14">
    <source>
        <dbReference type="EMBL" id="AGA33885.1"/>
    </source>
</evidence>
<feature type="domain" description="Pyridine nucleotide-disulphide oxidoreductase dimerisation" evidence="11">
    <location>
        <begin position="582"/>
        <end position="688"/>
    </location>
</feature>
<dbReference type="GO" id="GO:0050660">
    <property type="term" value="F:flavin adenine dinucleotide binding"/>
    <property type="evidence" value="ECO:0007669"/>
    <property type="project" value="TreeGrafter"/>
</dbReference>
<evidence type="ECO:0000256" key="6">
    <source>
        <dbReference type="ARBA" id="ARBA00023002"/>
    </source>
</evidence>
<accession>L0DY64</accession>
<feature type="transmembrane region" description="Helical" evidence="10">
    <location>
        <begin position="55"/>
        <end position="77"/>
    </location>
</feature>
<keyword evidence="10" id="KW-1133">Transmembrane helix</keyword>
<dbReference type="InterPro" id="IPR036188">
    <property type="entry name" value="FAD/NAD-bd_sf"/>
</dbReference>
<dbReference type="FunFam" id="3.30.390.30:FF:000001">
    <property type="entry name" value="Dihydrolipoyl dehydrogenase"/>
    <property type="match status" value="1"/>
</dbReference>
<evidence type="ECO:0000313" key="15">
    <source>
        <dbReference type="Proteomes" id="UP000010809"/>
    </source>
</evidence>
<feature type="transmembrane region" description="Helical" evidence="10">
    <location>
        <begin position="165"/>
        <end position="182"/>
    </location>
</feature>
<evidence type="ECO:0000256" key="9">
    <source>
        <dbReference type="RuleBase" id="RU003691"/>
    </source>
</evidence>
<feature type="transmembrane region" description="Helical" evidence="10">
    <location>
        <begin position="202"/>
        <end position="220"/>
    </location>
</feature>
<dbReference type="EMBL" id="CP003989">
    <property type="protein sequence ID" value="AGA33885.1"/>
    <property type="molecule type" value="Genomic_DNA"/>
</dbReference>
<keyword evidence="6 9" id="KW-0560">Oxidoreductase</keyword>
<feature type="transmembrane region" description="Helical" evidence="10">
    <location>
        <begin position="135"/>
        <end position="158"/>
    </location>
</feature>
<keyword evidence="8 9" id="KW-0676">Redox-active center</keyword>
<evidence type="ECO:0000259" key="13">
    <source>
        <dbReference type="Pfam" id="PF09335"/>
    </source>
</evidence>
<proteinExistence type="inferred from homology"/>
<gene>
    <name evidence="14" type="primary">merA [H]</name>
    <name evidence="14" type="ordered locus">TVNIR_2229</name>
</gene>
<evidence type="ECO:0000259" key="11">
    <source>
        <dbReference type="Pfam" id="PF02852"/>
    </source>
</evidence>
<dbReference type="STRING" id="1255043.TVNIR_2229"/>
<feature type="domain" description="VTT" evidence="13">
    <location>
        <begin position="72"/>
        <end position="186"/>
    </location>
</feature>
<dbReference type="Pfam" id="PF07992">
    <property type="entry name" value="Pyr_redox_2"/>
    <property type="match status" value="1"/>
</dbReference>
<evidence type="ECO:0000256" key="2">
    <source>
        <dbReference type="ARBA" id="ARBA00007532"/>
    </source>
</evidence>
<feature type="domain" description="FAD/NAD(P)-binding" evidence="12">
    <location>
        <begin position="241"/>
        <end position="560"/>
    </location>
</feature>
<keyword evidence="4 9" id="KW-0274">FAD</keyword>
<dbReference type="InterPro" id="IPR032816">
    <property type="entry name" value="VTT_dom"/>
</dbReference>
<dbReference type="PRINTS" id="PR00411">
    <property type="entry name" value="PNDRDTASEI"/>
</dbReference>
<evidence type="ECO:0000256" key="4">
    <source>
        <dbReference type="ARBA" id="ARBA00022827"/>
    </source>
</evidence>
<dbReference type="PANTHER" id="PTHR43014">
    <property type="entry name" value="MERCURIC REDUCTASE"/>
    <property type="match status" value="1"/>
</dbReference>
<dbReference type="eggNOG" id="COG1249">
    <property type="taxonomic scope" value="Bacteria"/>
</dbReference>
<evidence type="ECO:0000256" key="3">
    <source>
        <dbReference type="ARBA" id="ARBA00022630"/>
    </source>
</evidence>
<dbReference type="OrthoDB" id="9800167at2"/>
<evidence type="ECO:0000256" key="10">
    <source>
        <dbReference type="SAM" id="Phobius"/>
    </source>
</evidence>
<dbReference type="GO" id="GO:0016668">
    <property type="term" value="F:oxidoreductase activity, acting on a sulfur group of donors, NAD(P) as acceptor"/>
    <property type="evidence" value="ECO:0007669"/>
    <property type="project" value="InterPro"/>
</dbReference>
<organism evidence="14 15">
    <name type="scientific">Thioalkalivibrio nitratireducens (strain DSM 14787 / UNIQEM 213 / ALEN2)</name>
    <dbReference type="NCBI Taxonomy" id="1255043"/>
    <lineage>
        <taxon>Bacteria</taxon>
        <taxon>Pseudomonadati</taxon>
        <taxon>Pseudomonadota</taxon>
        <taxon>Gammaproteobacteria</taxon>
        <taxon>Chromatiales</taxon>
        <taxon>Ectothiorhodospiraceae</taxon>
        <taxon>Thioalkalivibrio</taxon>
    </lineage>
</organism>
<dbReference type="PRINTS" id="PR00368">
    <property type="entry name" value="FADPNR"/>
</dbReference>
<dbReference type="PATRIC" id="fig|1255043.3.peg.2248"/>
<keyword evidence="15" id="KW-1185">Reference proteome</keyword>
<evidence type="ECO:0000256" key="7">
    <source>
        <dbReference type="ARBA" id="ARBA00023157"/>
    </source>
</evidence>
<dbReference type="PROSITE" id="PS00076">
    <property type="entry name" value="PYRIDINE_REDOX_1"/>
    <property type="match status" value="1"/>
</dbReference>